<accession>A0A444PYH7</accession>
<reference evidence="2 3" key="1">
    <citation type="submission" date="2018-12" db="EMBL/GenBank/DDBJ databases">
        <authorList>
            <person name="Li F."/>
        </authorList>
    </citation>
    <scope>NUCLEOTIDE SEQUENCE [LARGE SCALE GENOMIC DNA]</scope>
    <source>
        <strain evidence="2 3">11W25H-1</strain>
    </source>
</reference>
<proteinExistence type="predicted"/>
<organism evidence="2 3">
    <name type="scientific">Labedella phragmitis</name>
    <dbReference type="NCBI Taxonomy" id="2498849"/>
    <lineage>
        <taxon>Bacteria</taxon>
        <taxon>Bacillati</taxon>
        <taxon>Actinomycetota</taxon>
        <taxon>Actinomycetes</taxon>
        <taxon>Micrococcales</taxon>
        <taxon>Microbacteriaceae</taxon>
        <taxon>Labedella</taxon>
    </lineage>
</organism>
<gene>
    <name evidence="2" type="ORF">ELQ90_03135</name>
</gene>
<sequence>MTYYPVDPAVLRASAESQRHSEQVAHARRAATAAEESAERLSSLLTAMEQNLAIAKSAQEAAEKSERHSRIISWSSLAIGLASLGAAIVAIVVSV</sequence>
<feature type="transmembrane region" description="Helical" evidence="1">
    <location>
        <begin position="71"/>
        <end position="93"/>
    </location>
</feature>
<evidence type="ECO:0000313" key="2">
    <source>
        <dbReference type="EMBL" id="RWZ52944.1"/>
    </source>
</evidence>
<dbReference type="EMBL" id="RZNB01000001">
    <property type="protein sequence ID" value="RWZ52944.1"/>
    <property type="molecule type" value="Genomic_DNA"/>
</dbReference>
<comment type="caution">
    <text evidence="2">The sequence shown here is derived from an EMBL/GenBank/DDBJ whole genome shotgun (WGS) entry which is preliminary data.</text>
</comment>
<evidence type="ECO:0000313" key="3">
    <source>
        <dbReference type="Proteomes" id="UP000288547"/>
    </source>
</evidence>
<name>A0A444PYH7_9MICO</name>
<keyword evidence="1" id="KW-1133">Transmembrane helix</keyword>
<keyword evidence="1" id="KW-0472">Membrane</keyword>
<keyword evidence="1" id="KW-0812">Transmembrane</keyword>
<protein>
    <submittedName>
        <fullName evidence="2">Uncharacterized protein</fullName>
    </submittedName>
</protein>
<evidence type="ECO:0000256" key="1">
    <source>
        <dbReference type="SAM" id="Phobius"/>
    </source>
</evidence>
<dbReference type="RefSeq" id="WP_128493787.1">
    <property type="nucleotide sequence ID" value="NZ_RZNB01000001.1"/>
</dbReference>
<dbReference type="Proteomes" id="UP000288547">
    <property type="component" value="Unassembled WGS sequence"/>
</dbReference>
<keyword evidence="3" id="KW-1185">Reference proteome</keyword>
<dbReference type="AlphaFoldDB" id="A0A444PYH7"/>